<feature type="region of interest" description="Disordered" evidence="1">
    <location>
        <begin position="1"/>
        <end position="35"/>
    </location>
</feature>
<sequence length="100" mass="10613">MQAGPGGGAGQQLRAQSLGGQRQAGGQHDPAGGFLVQNTQAQQTIQQGIVMLTAWIMAELDSTDFRFHAALSSSLWWVGWVYRRSGLVGLPLAFNGTAKT</sequence>
<proteinExistence type="predicted"/>
<organism evidence="2 3">
    <name type="scientific">Pseudomonas putida</name>
    <name type="common">Arthrobacter siderocapsulatus</name>
    <dbReference type="NCBI Taxonomy" id="303"/>
    <lineage>
        <taxon>Bacteria</taxon>
        <taxon>Pseudomonadati</taxon>
        <taxon>Pseudomonadota</taxon>
        <taxon>Gammaproteobacteria</taxon>
        <taxon>Pseudomonadales</taxon>
        <taxon>Pseudomonadaceae</taxon>
        <taxon>Pseudomonas</taxon>
    </lineage>
</organism>
<feature type="compositionally biased region" description="Low complexity" evidence="1">
    <location>
        <begin position="11"/>
        <end position="21"/>
    </location>
</feature>
<dbReference type="EMBL" id="BSKJ01000021">
    <property type="protein sequence ID" value="GLO38342.1"/>
    <property type="molecule type" value="Genomic_DNA"/>
</dbReference>
<evidence type="ECO:0000313" key="3">
    <source>
        <dbReference type="Proteomes" id="UP001161257"/>
    </source>
</evidence>
<feature type="compositionally biased region" description="Gly residues" evidence="1">
    <location>
        <begin position="1"/>
        <end position="10"/>
    </location>
</feature>
<protein>
    <submittedName>
        <fullName evidence="2">Uncharacterized protein</fullName>
    </submittedName>
</protein>
<dbReference type="AlphaFoldDB" id="A0AA37VTH6"/>
<dbReference type="Proteomes" id="UP001161257">
    <property type="component" value="Unassembled WGS sequence"/>
</dbReference>
<accession>A0AA37VTH6</accession>
<reference evidence="2" key="1">
    <citation type="submission" date="2023-01" db="EMBL/GenBank/DDBJ databases">
        <title>Whole-genome sequence of Pseudomonas putida NBRC 14671.</title>
        <authorList>
            <person name="Morohoshi T."/>
            <person name="Someya N."/>
        </authorList>
    </citation>
    <scope>NUCLEOTIDE SEQUENCE</scope>
    <source>
        <strain evidence="2">NBRC 14671</strain>
    </source>
</reference>
<evidence type="ECO:0000313" key="2">
    <source>
        <dbReference type="EMBL" id="GLO38342.1"/>
    </source>
</evidence>
<comment type="caution">
    <text evidence="2">The sequence shown here is derived from an EMBL/GenBank/DDBJ whole genome shotgun (WGS) entry which is preliminary data.</text>
</comment>
<evidence type="ECO:0000256" key="1">
    <source>
        <dbReference type="SAM" id="MobiDB-lite"/>
    </source>
</evidence>
<name>A0AA37VTH6_PSEPU</name>
<gene>
    <name evidence="2" type="ORF">PPUN14671_51800</name>
</gene>